<evidence type="ECO:0000256" key="4">
    <source>
        <dbReference type="ARBA" id="ARBA00022723"/>
    </source>
</evidence>
<dbReference type="EMBL" id="JBDFQZ010000007">
    <property type="protein sequence ID" value="KAK9707563.1"/>
    <property type="molecule type" value="Genomic_DNA"/>
</dbReference>
<dbReference type="InterPro" id="IPR002935">
    <property type="entry name" value="SAM_O-MeTrfase"/>
</dbReference>
<gene>
    <name evidence="6" type="ORF">RND81_07G205100</name>
</gene>
<keyword evidence="3" id="KW-0949">S-adenosyl-L-methionine</keyword>
<protein>
    <recommendedName>
        <fullName evidence="8">Caffeoyl-CoA O-methyltransferase</fullName>
    </recommendedName>
</protein>
<keyword evidence="2" id="KW-0808">Transferase</keyword>
<dbReference type="GO" id="GO:0008757">
    <property type="term" value="F:S-adenosylmethionine-dependent methyltransferase activity"/>
    <property type="evidence" value="ECO:0007669"/>
    <property type="project" value="TreeGrafter"/>
</dbReference>
<dbReference type="GO" id="GO:0046872">
    <property type="term" value="F:metal ion binding"/>
    <property type="evidence" value="ECO:0007669"/>
    <property type="project" value="UniProtKB-KW"/>
</dbReference>
<dbReference type="PANTHER" id="PTHR10509:SF34">
    <property type="entry name" value="TAPETUM-SPECIFIC METHYLTRANSFERASE 1"/>
    <property type="match status" value="1"/>
</dbReference>
<comment type="caution">
    <text evidence="6">The sequence shown here is derived from an EMBL/GenBank/DDBJ whole genome shotgun (WGS) entry which is preliminary data.</text>
</comment>
<dbReference type="Pfam" id="PF01596">
    <property type="entry name" value="Methyltransf_3"/>
    <property type="match status" value="1"/>
</dbReference>
<proteinExistence type="inferred from homology"/>
<evidence type="ECO:0000256" key="1">
    <source>
        <dbReference type="ARBA" id="ARBA00022603"/>
    </source>
</evidence>
<keyword evidence="4" id="KW-0479">Metal-binding</keyword>
<keyword evidence="7" id="KW-1185">Reference proteome</keyword>
<dbReference type="Gene3D" id="3.40.50.150">
    <property type="entry name" value="Vaccinia Virus protein VP39"/>
    <property type="match status" value="1"/>
</dbReference>
<dbReference type="InterPro" id="IPR029063">
    <property type="entry name" value="SAM-dependent_MTases_sf"/>
</dbReference>
<dbReference type="InterPro" id="IPR050362">
    <property type="entry name" value="Cation-dep_OMT"/>
</dbReference>
<evidence type="ECO:0000256" key="5">
    <source>
        <dbReference type="ARBA" id="ARBA00023453"/>
    </source>
</evidence>
<dbReference type="CDD" id="cd02440">
    <property type="entry name" value="AdoMet_MTases"/>
    <property type="match status" value="1"/>
</dbReference>
<evidence type="ECO:0000313" key="7">
    <source>
        <dbReference type="Proteomes" id="UP001443914"/>
    </source>
</evidence>
<accession>A0AAW1JV28</accession>
<dbReference type="SUPFAM" id="SSF53335">
    <property type="entry name" value="S-adenosyl-L-methionine-dependent methyltransferases"/>
    <property type="match status" value="1"/>
</dbReference>
<name>A0AAW1JV28_SAPOF</name>
<organism evidence="6 7">
    <name type="scientific">Saponaria officinalis</name>
    <name type="common">Common soapwort</name>
    <name type="synonym">Lychnis saponaria</name>
    <dbReference type="NCBI Taxonomy" id="3572"/>
    <lineage>
        <taxon>Eukaryota</taxon>
        <taxon>Viridiplantae</taxon>
        <taxon>Streptophyta</taxon>
        <taxon>Embryophyta</taxon>
        <taxon>Tracheophyta</taxon>
        <taxon>Spermatophyta</taxon>
        <taxon>Magnoliopsida</taxon>
        <taxon>eudicotyledons</taxon>
        <taxon>Gunneridae</taxon>
        <taxon>Pentapetalae</taxon>
        <taxon>Caryophyllales</taxon>
        <taxon>Caryophyllaceae</taxon>
        <taxon>Caryophylleae</taxon>
        <taxon>Saponaria</taxon>
    </lineage>
</organism>
<evidence type="ECO:0000256" key="3">
    <source>
        <dbReference type="ARBA" id="ARBA00022691"/>
    </source>
</evidence>
<reference evidence="6" key="1">
    <citation type="submission" date="2024-03" db="EMBL/GenBank/DDBJ databases">
        <title>WGS assembly of Saponaria officinalis var. Norfolk2.</title>
        <authorList>
            <person name="Jenkins J."/>
            <person name="Shu S."/>
            <person name="Grimwood J."/>
            <person name="Barry K."/>
            <person name="Goodstein D."/>
            <person name="Schmutz J."/>
            <person name="Leebens-Mack J."/>
            <person name="Osbourn A."/>
        </authorList>
    </citation>
    <scope>NUCLEOTIDE SEQUENCE [LARGE SCALE GENOMIC DNA]</scope>
    <source>
        <strain evidence="6">JIC</strain>
    </source>
</reference>
<evidence type="ECO:0000256" key="2">
    <source>
        <dbReference type="ARBA" id="ARBA00022679"/>
    </source>
</evidence>
<dbReference type="PANTHER" id="PTHR10509">
    <property type="entry name" value="O-METHYLTRANSFERASE-RELATED"/>
    <property type="match status" value="1"/>
</dbReference>
<evidence type="ECO:0000313" key="6">
    <source>
        <dbReference type="EMBL" id="KAK9707563.1"/>
    </source>
</evidence>
<sequence length="246" mass="27633">MAENQSNRQDWSGSDKNLLSSPHLLKYILETSAYPNEHPQLKELRHASVQKYALKSSMNVPVDEAQFLSVILKLMNAKNTLEIGVFTGYSLLSTALALPDDAKIVAIDIDREAYEVGLPFIRKAGVDHKIDFHEGDALPILNDLLNQGKEGTIDFAFIDADKRYYPEYHEILLKLVKVGGLIAYDNTLWFGSVAFPDDVEYFNDDSFLEGVRAQTKTLNKFLAKDARIESSLVSIGDGVTLCRRKY</sequence>
<evidence type="ECO:0008006" key="8">
    <source>
        <dbReference type="Google" id="ProtNLM"/>
    </source>
</evidence>
<keyword evidence="1" id="KW-0489">Methyltransferase</keyword>
<dbReference type="GO" id="GO:0008171">
    <property type="term" value="F:O-methyltransferase activity"/>
    <property type="evidence" value="ECO:0007669"/>
    <property type="project" value="InterPro"/>
</dbReference>
<dbReference type="Proteomes" id="UP001443914">
    <property type="component" value="Unassembled WGS sequence"/>
</dbReference>
<dbReference type="GO" id="GO:0032259">
    <property type="term" value="P:methylation"/>
    <property type="evidence" value="ECO:0007669"/>
    <property type="project" value="UniProtKB-KW"/>
</dbReference>
<dbReference type="AlphaFoldDB" id="A0AAW1JV28"/>
<comment type="similarity">
    <text evidence="5">Belongs to the class I-like SAM-binding methyltransferase superfamily. Cation-dependent O-methyltransferase family.</text>
</comment>
<dbReference type="PROSITE" id="PS51682">
    <property type="entry name" value="SAM_OMT_I"/>
    <property type="match status" value="1"/>
</dbReference>